<reference evidence="4 5" key="1">
    <citation type="submission" date="2021-12" db="EMBL/GenBank/DDBJ databases">
        <title>Discovery of the Pendulisporaceae a myxobacterial family with distinct sporulation behavior and unique specialized metabolism.</title>
        <authorList>
            <person name="Garcia R."/>
            <person name="Popoff A."/>
            <person name="Bader C.D."/>
            <person name="Loehr J."/>
            <person name="Walesch S."/>
            <person name="Walt C."/>
            <person name="Boldt J."/>
            <person name="Bunk B."/>
            <person name="Haeckl F.J.F.P.J."/>
            <person name="Gunesch A.P."/>
            <person name="Birkelbach J."/>
            <person name="Nuebel U."/>
            <person name="Pietschmann T."/>
            <person name="Bach T."/>
            <person name="Mueller R."/>
        </authorList>
    </citation>
    <scope>NUCLEOTIDE SEQUENCE [LARGE SCALE GENOMIC DNA]</scope>
    <source>
        <strain evidence="4 5">MSr12523</strain>
    </source>
</reference>
<dbReference type="PANTHER" id="PTHR43135">
    <property type="entry name" value="ALPHA-D-RIBOSE 1-METHYLPHOSPHONATE 5-TRIPHOSPHATE DIPHOSPHATASE"/>
    <property type="match status" value="1"/>
</dbReference>
<name>A0ABZ2K4I5_9BACT</name>
<dbReference type="InterPro" id="IPR032466">
    <property type="entry name" value="Metal_Hydrolase"/>
</dbReference>
<dbReference type="Gene3D" id="2.60.120.430">
    <property type="entry name" value="Galactose-binding lectin"/>
    <property type="match status" value="1"/>
</dbReference>
<gene>
    <name evidence="4" type="ORF">LZC95_45055</name>
</gene>
<evidence type="ECO:0000313" key="4">
    <source>
        <dbReference type="EMBL" id="WXA93611.1"/>
    </source>
</evidence>
<feature type="chain" id="PRO_5045663767" evidence="1">
    <location>
        <begin position="17"/>
        <end position="601"/>
    </location>
</feature>
<dbReference type="SUPFAM" id="SSF49785">
    <property type="entry name" value="Galactose-binding domain-like"/>
    <property type="match status" value="1"/>
</dbReference>
<dbReference type="Gene3D" id="3.30.110.90">
    <property type="entry name" value="Amidohydrolase"/>
    <property type="match status" value="1"/>
</dbReference>
<evidence type="ECO:0000313" key="5">
    <source>
        <dbReference type="Proteomes" id="UP001379533"/>
    </source>
</evidence>
<dbReference type="Pfam" id="PF01979">
    <property type="entry name" value="Amidohydro_1"/>
    <property type="match status" value="1"/>
</dbReference>
<dbReference type="RefSeq" id="WP_394844211.1">
    <property type="nucleotide sequence ID" value="NZ_CP089982.1"/>
</dbReference>
<dbReference type="InterPro" id="IPR006680">
    <property type="entry name" value="Amidohydro-rel"/>
</dbReference>
<accession>A0ABZ2K4I5</accession>
<dbReference type="InterPro" id="IPR013857">
    <property type="entry name" value="NADH-UbQ_OxRdtase-assoc_prot30"/>
</dbReference>
<dbReference type="Proteomes" id="UP001379533">
    <property type="component" value="Chromosome"/>
</dbReference>
<evidence type="ECO:0000259" key="3">
    <source>
        <dbReference type="Pfam" id="PF08547"/>
    </source>
</evidence>
<sequence length="601" mass="62521">MRAPFLLALLPFVLCACTGQTQVQTQPPAPIAPPQHATLAIRDVRVFDGQKVVTSRATVLVDGERIVAIGENLSAPPGAEVVDGAGKTLLPGLIDAHVHVFDSSQLEQSLAFGVTTVLDMFAIPDAIKELRSPRPDRAEIRSAGILATAPGGHGTEYGFEIPTLDRPDQAQDFVDARIAEGSDYIKIVLDDGSAVGRRTPTLSNDTVVALVKAAHARGKMAVVHVHSLETTKAVLAAGADGVEHIFADRMPPEGFAAEAAKHKAFVTPTLAVMSSVYGRKSTLEKDEALAPYLMPAARRQLQASFPLHGIGPAGGAAGMAAVKQLEAAGVPILAGTDAPNPGTAYGVSMHDELALLVSAGLTPSQALEAATSAPARSFALSDRGRIAPGLRADLLLVDGDPTADILATRRIVGVWHAGARLDRDAVRAKVATALSTASAAPIAAAGPVSDFESGTLATRFGQPWVESSDKKFGGNSTVVLNVEKGALRLRGQVAAGNAAATWAGALLTPGGRRFEPVDVSKTKGLAFRVRGSGKGFSVLLFTQRHGFAPLEQTFTAGAKFTRVTIPWSKFEGTDGSDVTAIFIGGTAPGTFDLAIDDVEIY</sequence>
<dbReference type="Gene3D" id="1.20.58.520">
    <property type="entry name" value="Amidohydrolase"/>
    <property type="match status" value="1"/>
</dbReference>
<dbReference type="SUPFAM" id="SSF51556">
    <property type="entry name" value="Metallo-dependent hydrolases"/>
    <property type="match status" value="1"/>
</dbReference>
<dbReference type="InterPro" id="IPR051781">
    <property type="entry name" value="Metallo-dep_Hydrolase"/>
</dbReference>
<keyword evidence="5" id="KW-1185">Reference proteome</keyword>
<dbReference type="InterPro" id="IPR008979">
    <property type="entry name" value="Galactose-bd-like_sf"/>
</dbReference>
<feature type="domain" description="Amidohydrolase-related" evidence="2">
    <location>
        <begin position="88"/>
        <end position="412"/>
    </location>
</feature>
<dbReference type="PANTHER" id="PTHR43135:SF3">
    <property type="entry name" value="ALPHA-D-RIBOSE 1-METHYLPHOSPHONATE 5-TRIPHOSPHATE DIPHOSPHATASE"/>
    <property type="match status" value="1"/>
</dbReference>
<organism evidence="4 5">
    <name type="scientific">Pendulispora brunnea</name>
    <dbReference type="NCBI Taxonomy" id="2905690"/>
    <lineage>
        <taxon>Bacteria</taxon>
        <taxon>Pseudomonadati</taxon>
        <taxon>Myxococcota</taxon>
        <taxon>Myxococcia</taxon>
        <taxon>Myxococcales</taxon>
        <taxon>Sorangiineae</taxon>
        <taxon>Pendulisporaceae</taxon>
        <taxon>Pendulispora</taxon>
    </lineage>
</organism>
<dbReference type="SUPFAM" id="SSF51338">
    <property type="entry name" value="Composite domain of metallo-dependent hydrolases"/>
    <property type="match status" value="1"/>
</dbReference>
<keyword evidence="1" id="KW-0732">Signal</keyword>
<dbReference type="PROSITE" id="PS51257">
    <property type="entry name" value="PROKAR_LIPOPROTEIN"/>
    <property type="match status" value="1"/>
</dbReference>
<feature type="signal peptide" evidence="1">
    <location>
        <begin position="1"/>
        <end position="16"/>
    </location>
</feature>
<proteinExistence type="predicted"/>
<evidence type="ECO:0000259" key="2">
    <source>
        <dbReference type="Pfam" id="PF01979"/>
    </source>
</evidence>
<dbReference type="EMBL" id="CP089982">
    <property type="protein sequence ID" value="WXA93611.1"/>
    <property type="molecule type" value="Genomic_DNA"/>
</dbReference>
<dbReference type="Pfam" id="PF08547">
    <property type="entry name" value="CIA30"/>
    <property type="match status" value="1"/>
</dbReference>
<dbReference type="Gene3D" id="2.30.40.10">
    <property type="entry name" value="Urease, subunit C, domain 1"/>
    <property type="match status" value="1"/>
</dbReference>
<dbReference type="InterPro" id="IPR011059">
    <property type="entry name" value="Metal-dep_hydrolase_composite"/>
</dbReference>
<protein>
    <submittedName>
        <fullName evidence="4">CIA30 family protein</fullName>
    </submittedName>
</protein>
<evidence type="ECO:0000256" key="1">
    <source>
        <dbReference type="SAM" id="SignalP"/>
    </source>
</evidence>
<dbReference type="Gene3D" id="3.40.50.10910">
    <property type="entry name" value="Amidohydrolase"/>
    <property type="match status" value="1"/>
</dbReference>
<feature type="domain" description="NADH:ubiquinone oxidoreductase intermediate-associated protein 30" evidence="3">
    <location>
        <begin position="463"/>
        <end position="573"/>
    </location>
</feature>